<name>Q2KZH2_BORA1</name>
<evidence type="ECO:0000313" key="3">
    <source>
        <dbReference type="Proteomes" id="UP000001977"/>
    </source>
</evidence>
<feature type="region of interest" description="Disordered" evidence="1">
    <location>
        <begin position="1"/>
        <end position="21"/>
    </location>
</feature>
<gene>
    <name evidence="2" type="ordered locus">BAV0362</name>
</gene>
<dbReference type="KEGG" id="bav:BAV0362"/>
<protein>
    <submittedName>
        <fullName evidence="2">Uncharacterized protein</fullName>
    </submittedName>
</protein>
<evidence type="ECO:0000313" key="2">
    <source>
        <dbReference type="EMBL" id="CAJ47966.1"/>
    </source>
</evidence>
<reference evidence="2 3" key="1">
    <citation type="journal article" date="2006" name="J. Bacteriol.">
        <title>Comparison of the genome sequence of the poultry pathogen Bordetella avium with those of B. bronchiseptica, B. pertussis, and B. parapertussis reveals extensive diversity in surface structures associated with host interaction.</title>
        <authorList>
            <person name="Sebaihia M."/>
            <person name="Preston A."/>
            <person name="Maskell D.J."/>
            <person name="Kuzmiak H."/>
            <person name="Connell T.D."/>
            <person name="King N.D."/>
            <person name="Orndorff P.E."/>
            <person name="Miyamoto D.M."/>
            <person name="Thomson N.R."/>
            <person name="Harris D."/>
            <person name="Goble A."/>
            <person name="Lord A."/>
            <person name="Murphy L."/>
            <person name="Quail M.A."/>
            <person name="Rutter S."/>
            <person name="Squares R."/>
            <person name="Squares S."/>
            <person name="Woodward J."/>
            <person name="Parkhill J."/>
            <person name="Temple L.M."/>
        </authorList>
    </citation>
    <scope>NUCLEOTIDE SEQUENCE [LARGE SCALE GENOMIC DNA]</scope>
    <source>
        <strain evidence="2 3">197N</strain>
    </source>
</reference>
<dbReference type="STRING" id="360910.BAV0362"/>
<dbReference type="Proteomes" id="UP000001977">
    <property type="component" value="Chromosome"/>
</dbReference>
<dbReference type="AlphaFoldDB" id="Q2KZH2"/>
<sequence length="93" mass="10017">MPRVEPAKHFKLTNSNKPMGTNAAIPSPQSLSDALFPGNKQRVLGILYEQPDRSLYANALIKLAASGSGAMRRELATLTHSGLVSMKQVGNRV</sequence>
<dbReference type="HOGENOM" id="CLU_2393952_0_0_4"/>
<accession>Q2KZH2</accession>
<evidence type="ECO:0000256" key="1">
    <source>
        <dbReference type="SAM" id="MobiDB-lite"/>
    </source>
</evidence>
<proteinExistence type="predicted"/>
<dbReference type="eggNOG" id="COG1708">
    <property type="taxonomic scope" value="Bacteria"/>
</dbReference>
<organism evidence="2 3">
    <name type="scientific">Bordetella avium (strain 197N)</name>
    <dbReference type="NCBI Taxonomy" id="360910"/>
    <lineage>
        <taxon>Bacteria</taxon>
        <taxon>Pseudomonadati</taxon>
        <taxon>Pseudomonadota</taxon>
        <taxon>Betaproteobacteria</taxon>
        <taxon>Burkholderiales</taxon>
        <taxon>Alcaligenaceae</taxon>
        <taxon>Bordetella</taxon>
    </lineage>
</organism>
<keyword evidence="3" id="KW-1185">Reference proteome</keyword>
<dbReference type="EMBL" id="AM167904">
    <property type="protein sequence ID" value="CAJ47966.1"/>
    <property type="molecule type" value="Genomic_DNA"/>
</dbReference>